<evidence type="ECO:0000313" key="12">
    <source>
        <dbReference type="Proteomes" id="UP000053237"/>
    </source>
</evidence>
<dbReference type="CDD" id="cd13170">
    <property type="entry name" value="RanBD_NUP50"/>
    <property type="match status" value="1"/>
</dbReference>
<dbReference type="InterPro" id="IPR015007">
    <property type="entry name" value="NUP2/50/61"/>
</dbReference>
<dbReference type="InParanoid" id="A0A024GQ51"/>
<dbReference type="Pfam" id="PF08911">
    <property type="entry name" value="NUP50"/>
    <property type="match status" value="1"/>
</dbReference>
<feature type="domain" description="RanBD1" evidence="10">
    <location>
        <begin position="242"/>
        <end position="376"/>
    </location>
</feature>
<proteinExistence type="predicted"/>
<evidence type="ECO:0000313" key="11">
    <source>
        <dbReference type="EMBL" id="CCI48696.1"/>
    </source>
</evidence>
<keyword evidence="3" id="KW-0677">Repeat</keyword>
<evidence type="ECO:0000259" key="10">
    <source>
        <dbReference type="PROSITE" id="PS50196"/>
    </source>
</evidence>
<comment type="caution">
    <text evidence="11">The sequence shown here is derived from an EMBL/GenBank/DDBJ whole genome shotgun (WGS) entry which is preliminary data.</text>
</comment>
<dbReference type="Pfam" id="PF00638">
    <property type="entry name" value="Ran_BP1"/>
    <property type="match status" value="1"/>
</dbReference>
<comment type="subcellular location">
    <subcellularLocation>
        <location evidence="1">Nucleus</location>
        <location evidence="1">Nuclear pore complex</location>
    </subcellularLocation>
</comment>
<protein>
    <recommendedName>
        <fullName evidence="10">RanBD1 domain-containing protein</fullName>
    </recommendedName>
</protein>
<dbReference type="SMART" id="SM00160">
    <property type="entry name" value="RanBD"/>
    <property type="match status" value="1"/>
</dbReference>
<gene>
    <name evidence="11" type="ORF">BN9_098840</name>
</gene>
<dbReference type="Proteomes" id="UP000053237">
    <property type="component" value="Unassembled WGS sequence"/>
</dbReference>
<accession>A0A024GQ51</accession>
<evidence type="ECO:0000256" key="6">
    <source>
        <dbReference type="ARBA" id="ARBA00022990"/>
    </source>
</evidence>
<keyword evidence="2" id="KW-0813">Transport</keyword>
<dbReference type="GO" id="GO:0005643">
    <property type="term" value="C:nuclear pore"/>
    <property type="evidence" value="ECO:0007669"/>
    <property type="project" value="UniProtKB-SubCell"/>
</dbReference>
<name>A0A024GQ51_9STRA</name>
<keyword evidence="12" id="KW-1185">Reference proteome</keyword>
<evidence type="ECO:0000256" key="8">
    <source>
        <dbReference type="ARBA" id="ARBA00023132"/>
    </source>
</evidence>
<reference evidence="11 12" key="1">
    <citation type="submission" date="2012-05" db="EMBL/GenBank/DDBJ databases">
        <title>Recombination and specialization in a pathogen metapopulation.</title>
        <authorList>
            <person name="Gardiner A."/>
            <person name="Kemen E."/>
            <person name="Schultz-Larsen T."/>
            <person name="MacLean D."/>
            <person name="Van Oosterhout C."/>
            <person name="Jones J.D.G."/>
        </authorList>
    </citation>
    <scope>NUCLEOTIDE SEQUENCE [LARGE SCALE GENOMIC DNA]</scope>
    <source>
        <strain evidence="11 12">Ac Nc2</strain>
    </source>
</reference>
<dbReference type="AlphaFoldDB" id="A0A024GQ51"/>
<dbReference type="Gene3D" id="2.30.29.30">
    <property type="entry name" value="Pleckstrin-homology domain (PH domain)/Phosphotyrosine-binding domain (PTB)"/>
    <property type="match status" value="1"/>
</dbReference>
<dbReference type="PANTHER" id="PTHR23138:SF141">
    <property type="entry name" value="NUCLEAR PORE COMPLEX PROTEIN NUP50"/>
    <property type="match status" value="1"/>
</dbReference>
<dbReference type="STRING" id="65357.A0A024GQ51"/>
<organism evidence="11 12">
    <name type="scientific">Albugo candida</name>
    <dbReference type="NCBI Taxonomy" id="65357"/>
    <lineage>
        <taxon>Eukaryota</taxon>
        <taxon>Sar</taxon>
        <taxon>Stramenopiles</taxon>
        <taxon>Oomycota</taxon>
        <taxon>Peronosporomycetes</taxon>
        <taxon>Albuginales</taxon>
        <taxon>Albuginaceae</taxon>
        <taxon>Albugo</taxon>
    </lineage>
</organism>
<dbReference type="PROSITE" id="PS50196">
    <property type="entry name" value="RANBD1"/>
    <property type="match status" value="1"/>
</dbReference>
<sequence>MTKRRNESSQIRREDYEAQELDETMTIAEKGFEKASDDLIRQRRIVKARSMRQTTAPLSSANALNSSLRTNPFANFRGLVAANKSLENAKTTNSIGVTYSDEIKKLNEEFVRFIDTQRIEHPNVSWEKAIQEYLEHATAIKANCTSVEENASTRPQPNSNLMQIGPKKEEKAIFSFGKPLDAQQPKFNPFGVTSPALSSFDKSPRAQSDKKAIESVNTLNFGSTAFGVQTAVPNFLHCAKKEDTPLTNVADDDDENIGREEATVILKSESADDNCVFEADKSKLYEFKKDENRWADKGTNALQVLTSKANGAARILIRNQIGTIVLNAALYKGIKITPHQMNGKNTGVLVLLQAENESMTQFLIKVSSDKVDDLIRALEEARPN</sequence>
<keyword evidence="6" id="KW-0007">Acetylation</keyword>
<dbReference type="OrthoDB" id="185618at2759"/>
<evidence type="ECO:0000256" key="1">
    <source>
        <dbReference type="ARBA" id="ARBA00004567"/>
    </source>
</evidence>
<dbReference type="SUPFAM" id="SSF50729">
    <property type="entry name" value="PH domain-like"/>
    <property type="match status" value="1"/>
</dbReference>
<dbReference type="InterPro" id="IPR000156">
    <property type="entry name" value="Ran_bind_dom"/>
</dbReference>
<dbReference type="InterPro" id="IPR011993">
    <property type="entry name" value="PH-like_dom_sf"/>
</dbReference>
<dbReference type="EMBL" id="CAIX01000242">
    <property type="protein sequence ID" value="CCI48696.1"/>
    <property type="molecule type" value="Genomic_DNA"/>
</dbReference>
<evidence type="ECO:0000256" key="7">
    <source>
        <dbReference type="ARBA" id="ARBA00023010"/>
    </source>
</evidence>
<dbReference type="PANTHER" id="PTHR23138">
    <property type="entry name" value="RAN BINDING PROTEIN"/>
    <property type="match status" value="1"/>
</dbReference>
<evidence type="ECO:0000256" key="2">
    <source>
        <dbReference type="ARBA" id="ARBA00022448"/>
    </source>
</evidence>
<keyword evidence="5" id="KW-0653">Protein transport</keyword>
<evidence type="ECO:0000256" key="4">
    <source>
        <dbReference type="ARBA" id="ARBA00022816"/>
    </source>
</evidence>
<dbReference type="GO" id="GO:0015031">
    <property type="term" value="P:protein transport"/>
    <property type="evidence" value="ECO:0007669"/>
    <property type="project" value="UniProtKB-KW"/>
</dbReference>
<evidence type="ECO:0000256" key="9">
    <source>
        <dbReference type="ARBA" id="ARBA00023242"/>
    </source>
</evidence>
<keyword evidence="4" id="KW-0509">mRNA transport</keyword>
<keyword evidence="7" id="KW-0811">Translocation</keyword>
<keyword evidence="8" id="KW-0906">Nuclear pore complex</keyword>
<dbReference type="GO" id="GO:0051028">
    <property type="term" value="P:mRNA transport"/>
    <property type="evidence" value="ECO:0007669"/>
    <property type="project" value="UniProtKB-KW"/>
</dbReference>
<dbReference type="InterPro" id="IPR045255">
    <property type="entry name" value="RanBP1-like"/>
</dbReference>
<evidence type="ECO:0000256" key="3">
    <source>
        <dbReference type="ARBA" id="ARBA00022737"/>
    </source>
</evidence>
<evidence type="ECO:0000256" key="5">
    <source>
        <dbReference type="ARBA" id="ARBA00022927"/>
    </source>
</evidence>
<keyword evidence="9" id="KW-0539">Nucleus</keyword>